<dbReference type="STRING" id="1802274.A3J58_02345"/>
<evidence type="ECO:0000313" key="1">
    <source>
        <dbReference type="EMBL" id="OHA03852.1"/>
    </source>
</evidence>
<protein>
    <submittedName>
        <fullName evidence="1">Uncharacterized protein</fullName>
    </submittedName>
</protein>
<comment type="caution">
    <text evidence="1">The sequence shown here is derived from an EMBL/GenBank/DDBJ whole genome shotgun (WGS) entry which is preliminary data.</text>
</comment>
<gene>
    <name evidence="1" type="ORF">A3J58_02345</name>
</gene>
<accession>A0A1G2KZB2</accession>
<dbReference type="AlphaFoldDB" id="A0A1G2KZB2"/>
<dbReference type="EMBL" id="MHQM01000018">
    <property type="protein sequence ID" value="OHA03852.1"/>
    <property type="molecule type" value="Genomic_DNA"/>
</dbReference>
<reference evidence="1 2" key="1">
    <citation type="journal article" date="2016" name="Nat. Commun.">
        <title>Thousands of microbial genomes shed light on interconnected biogeochemical processes in an aquifer system.</title>
        <authorList>
            <person name="Anantharaman K."/>
            <person name="Brown C.T."/>
            <person name="Hug L.A."/>
            <person name="Sharon I."/>
            <person name="Castelle C.J."/>
            <person name="Probst A.J."/>
            <person name="Thomas B.C."/>
            <person name="Singh A."/>
            <person name="Wilkins M.J."/>
            <person name="Karaoz U."/>
            <person name="Brodie E.L."/>
            <person name="Williams K.H."/>
            <person name="Hubbard S.S."/>
            <person name="Banfield J.F."/>
        </authorList>
    </citation>
    <scope>NUCLEOTIDE SEQUENCE [LARGE SCALE GENOMIC DNA]</scope>
</reference>
<organism evidence="1 2">
    <name type="scientific">Candidatus Sungbacteria bacterium RIFCSPHIGHO2_02_FULL_52_23</name>
    <dbReference type="NCBI Taxonomy" id="1802274"/>
    <lineage>
        <taxon>Bacteria</taxon>
        <taxon>Candidatus Sungiibacteriota</taxon>
    </lineage>
</organism>
<evidence type="ECO:0000313" key="2">
    <source>
        <dbReference type="Proteomes" id="UP000178510"/>
    </source>
</evidence>
<name>A0A1G2KZB2_9BACT</name>
<dbReference type="Proteomes" id="UP000178510">
    <property type="component" value="Unassembled WGS sequence"/>
</dbReference>
<proteinExistence type="predicted"/>
<sequence length="81" mass="9329">MDIPTGDAQSVMVVPNCLLIRRVEQADHMAFPIMVQTMLMNSKLVAFAGICSRFDLRDGFRRKYQIVMNIVKERHNASFRV</sequence>